<dbReference type="Proteomes" id="UP000008680">
    <property type="component" value="Chromosome"/>
</dbReference>
<dbReference type="GeneID" id="8770430"/>
<dbReference type="OrthoDB" id="378267at2157"/>
<dbReference type="STRING" id="634498.mru_0781"/>
<name>D3E271_METRM</name>
<organism evidence="2 3">
    <name type="scientific">Methanobrevibacter ruminantium (strain ATCC 35063 / DSM 1093 / JCM 13430 / OCM 146 / M1)</name>
    <name type="common">Methanobacterium ruminantium</name>
    <dbReference type="NCBI Taxonomy" id="634498"/>
    <lineage>
        <taxon>Archaea</taxon>
        <taxon>Methanobacteriati</taxon>
        <taxon>Methanobacteriota</taxon>
        <taxon>Methanomada group</taxon>
        <taxon>Methanobacteria</taxon>
        <taxon>Methanobacteriales</taxon>
        <taxon>Methanobacteriaceae</taxon>
        <taxon>Methanobrevibacter</taxon>
    </lineage>
</organism>
<dbReference type="PATRIC" id="fig|634498.28.peg.782"/>
<reference evidence="2 3" key="1">
    <citation type="journal article" date="2010" name="PLoS ONE">
        <title>The genome sequence of the rumen methanogen Methanobrevibacter ruminantium reveals new possibilities for controlling ruminant methane emissions.</title>
        <authorList>
            <person name="Leahy S.C."/>
            <person name="Kelly W.J."/>
            <person name="Altermann E."/>
            <person name="Ronimus R.S."/>
            <person name="Yeoman C.J."/>
            <person name="Pacheco D.M."/>
            <person name="Li D."/>
            <person name="Kong Z."/>
            <person name="McTavish S."/>
            <person name="Sang C."/>
            <person name="Lambie S.C."/>
            <person name="Janssen P.H."/>
            <person name="Dey D."/>
            <person name="Attwood G.T."/>
        </authorList>
    </citation>
    <scope>NUCLEOTIDE SEQUENCE [LARGE SCALE GENOMIC DNA]</scope>
    <source>
        <strain evidence="3">ATCC 35063 / DSM 1093 / JCM 13430 / OCM 146 / M1</strain>
    </source>
</reference>
<gene>
    <name evidence="2" type="ordered locus">mru_0781</name>
</gene>
<keyword evidence="3" id="KW-1185">Reference proteome</keyword>
<dbReference type="RefSeq" id="WP_012955583.1">
    <property type="nucleotide sequence ID" value="NC_013790.1"/>
</dbReference>
<proteinExistence type="predicted"/>
<feature type="domain" description="FCP1 homology" evidence="1">
    <location>
        <begin position="48"/>
        <end position="116"/>
    </location>
</feature>
<accession>D3E271</accession>
<evidence type="ECO:0000313" key="3">
    <source>
        <dbReference type="Proteomes" id="UP000008680"/>
    </source>
</evidence>
<dbReference type="AlphaFoldDB" id="D3E271"/>
<protein>
    <recommendedName>
        <fullName evidence="1">FCP1 homology domain-containing protein</fullName>
    </recommendedName>
</protein>
<dbReference type="eggNOG" id="arCOG01917">
    <property type="taxonomic scope" value="Archaea"/>
</dbReference>
<evidence type="ECO:0000313" key="2">
    <source>
        <dbReference type="EMBL" id="ADC46632.1"/>
    </source>
</evidence>
<dbReference type="KEGG" id="mru:mru_0781"/>
<evidence type="ECO:0000259" key="1">
    <source>
        <dbReference type="Pfam" id="PF03031"/>
    </source>
</evidence>
<dbReference type="EMBL" id="CP001719">
    <property type="protein sequence ID" value="ADC46632.1"/>
    <property type="molecule type" value="Genomic_DNA"/>
</dbReference>
<dbReference type="HOGENOM" id="CLU_1500307_0_0_2"/>
<dbReference type="InterPro" id="IPR004274">
    <property type="entry name" value="FCP1_dom"/>
</dbReference>
<dbReference type="Pfam" id="PF03031">
    <property type="entry name" value="NIF"/>
    <property type="match status" value="1"/>
</dbReference>
<sequence>MTEYTICPACKRKNSIKEKYCLDCGQKLIEEKENEIIRDDKLEIPKDKIILLDLNYTLISNSWKIRHEELPQKILKRQYEDELVEKIKDNYVILITASPYKTSFDSLKHIEENTDLKISESYWNFGKRPPELKEYWLKKAVLPSHGDDSSKYLALESNKDTREMYARFGIEARPKSDFI</sequence>